<dbReference type="InterPro" id="IPR040131">
    <property type="entry name" value="MnmG_N"/>
</dbReference>
<feature type="domain" description="MnmG N-terminal" evidence="11">
    <location>
        <begin position="8"/>
        <end position="370"/>
    </location>
</feature>
<evidence type="ECO:0000256" key="2">
    <source>
        <dbReference type="ARBA" id="ARBA00022490"/>
    </source>
</evidence>
<comment type="subcellular location">
    <subcellularLocation>
        <location evidence="10">Cytoplasm</location>
    </subcellularLocation>
</comment>
<dbReference type="GO" id="GO:0005829">
    <property type="term" value="C:cytosol"/>
    <property type="evidence" value="ECO:0007669"/>
    <property type="project" value="TreeGrafter"/>
</dbReference>
<evidence type="ECO:0000259" key="11">
    <source>
        <dbReference type="Pfam" id="PF01134"/>
    </source>
</evidence>
<evidence type="ECO:0000256" key="8">
    <source>
        <dbReference type="ARBA" id="ARBA00022857"/>
    </source>
</evidence>
<evidence type="ECO:0000313" key="13">
    <source>
        <dbReference type="Proteomes" id="UP000268094"/>
    </source>
</evidence>
<comment type="function">
    <text evidence="10">Catalyzes the folate-dependent formation of 5-methyl-uridine at position 54 (M-5-U54) in all tRNAs.</text>
</comment>
<evidence type="ECO:0000256" key="3">
    <source>
        <dbReference type="ARBA" id="ARBA00022603"/>
    </source>
</evidence>
<evidence type="ECO:0000256" key="7">
    <source>
        <dbReference type="ARBA" id="ARBA00022827"/>
    </source>
</evidence>
<protein>
    <recommendedName>
        <fullName evidence="10">Methylenetetrahydrofolate--tRNA-(uracil-5-)-methyltransferase TrmFO</fullName>
        <ecNumber evidence="10">2.1.1.74</ecNumber>
    </recommendedName>
    <alternativeName>
        <fullName evidence="10">Folate-dependent tRNA (uracil-5-)-methyltransferase</fullName>
    </alternativeName>
    <alternativeName>
        <fullName evidence="10">Folate-dependent tRNA(M-5-U54)-methyltransferase</fullName>
    </alternativeName>
</protein>
<comment type="caution">
    <text evidence="12">The sequence shown here is derived from an EMBL/GenBank/DDBJ whole genome shotgun (WGS) entry which is preliminary data.</text>
</comment>
<evidence type="ECO:0000313" key="12">
    <source>
        <dbReference type="EMBL" id="RKG85126.1"/>
    </source>
</evidence>
<keyword evidence="13" id="KW-1185">Reference proteome</keyword>
<dbReference type="RefSeq" id="WP_120542346.1">
    <property type="nucleotide sequence ID" value="NZ_RAVZ01000140.1"/>
</dbReference>
<sequence>MSDVKQRVTVIGGGLAGTECAYQLARRGVPVVLREMKPHKRSPAHKSDTLAELVCSNSLRSDNPESAIGLLHAELRALGSLVLGSADLHRVPAGDALAVEREGFSREITTRLQSGVGVEIVGGEVERIPDEGVVVVATGPLTSDALTAELERHVGTKLYFYDSIAPILSGDSIDMEVAFRQSRYGKGGGDDYLNLPMTRDEYYRFVNEVKAGQKLVPHSFEEPKYFEGCLPIEVMAERGDDTLSFGPLKPVGLKDPRTGKDPYAVVQLRMEDKAGTAWNMVGFQTRLTWGEQKRIFMSCIPGLQNAEFLRMGQIHRNTFIDSPRLLAEDLSLKTERRVFFAGQVTGVEGYVESAACGYLVALAVHARLTGTAFVPPPATTALGSLYRHVTGEAHPPDHPHQPTNVIYGLFPPLSGRMKKADKRAAYSARAKQDLAAWLPHAGVVEAGAAQATDPTQEQRSA</sequence>
<proteinExistence type="inferred from homology"/>
<dbReference type="OrthoDB" id="9803114at2"/>
<keyword evidence="5 10" id="KW-0808">Transferase</keyword>
<accession>A0A3A8IRH3</accession>
<dbReference type="GO" id="GO:0002098">
    <property type="term" value="P:tRNA wobble uridine modification"/>
    <property type="evidence" value="ECO:0007669"/>
    <property type="project" value="TreeGrafter"/>
</dbReference>
<evidence type="ECO:0000256" key="9">
    <source>
        <dbReference type="ARBA" id="ARBA00023027"/>
    </source>
</evidence>
<dbReference type="EC" id="2.1.1.74" evidence="10"/>
<evidence type="ECO:0000256" key="1">
    <source>
        <dbReference type="ARBA" id="ARBA00001974"/>
    </source>
</evidence>
<dbReference type="GO" id="GO:0047151">
    <property type="term" value="F:tRNA (uracil(54)-C5)-methyltransferase activity, 5,10-methylenetetrahydrofolate-dependent"/>
    <property type="evidence" value="ECO:0007669"/>
    <property type="project" value="UniProtKB-UniRule"/>
</dbReference>
<dbReference type="InterPro" id="IPR036188">
    <property type="entry name" value="FAD/NAD-bd_sf"/>
</dbReference>
<dbReference type="GO" id="GO:0050660">
    <property type="term" value="F:flavin adenine dinucleotide binding"/>
    <property type="evidence" value="ECO:0007669"/>
    <property type="project" value="UniProtKB-UniRule"/>
</dbReference>
<dbReference type="NCBIfam" id="NF003739">
    <property type="entry name" value="PRK05335.1"/>
    <property type="match status" value="1"/>
</dbReference>
<dbReference type="Proteomes" id="UP000268094">
    <property type="component" value="Unassembled WGS sequence"/>
</dbReference>
<reference evidence="13" key="1">
    <citation type="submission" date="2018-09" db="EMBL/GenBank/DDBJ databases">
        <authorList>
            <person name="Livingstone P.G."/>
            <person name="Whitworth D.E."/>
        </authorList>
    </citation>
    <scope>NUCLEOTIDE SEQUENCE [LARGE SCALE GENOMIC DNA]</scope>
    <source>
        <strain evidence="13">CA054A</strain>
    </source>
</reference>
<dbReference type="Gene3D" id="3.50.50.60">
    <property type="entry name" value="FAD/NAD(P)-binding domain"/>
    <property type="match status" value="2"/>
</dbReference>
<organism evidence="12 13">
    <name type="scientific">Corallococcus terminator</name>
    <dbReference type="NCBI Taxonomy" id="2316733"/>
    <lineage>
        <taxon>Bacteria</taxon>
        <taxon>Pseudomonadati</taxon>
        <taxon>Myxococcota</taxon>
        <taxon>Myxococcia</taxon>
        <taxon>Myxococcales</taxon>
        <taxon>Cystobacterineae</taxon>
        <taxon>Myxococcaceae</taxon>
        <taxon>Corallococcus</taxon>
    </lineage>
</organism>
<dbReference type="PANTHER" id="PTHR11806:SF2">
    <property type="entry name" value="METHYLENETETRAHYDROFOLATE--TRNA-(URACIL-5-)-METHYLTRANSFERASE TRMFO"/>
    <property type="match status" value="1"/>
</dbReference>
<evidence type="ECO:0000256" key="5">
    <source>
        <dbReference type="ARBA" id="ARBA00022679"/>
    </source>
</evidence>
<keyword evidence="7 10" id="KW-0274">FAD</keyword>
<dbReference type="InterPro" id="IPR004417">
    <property type="entry name" value="TrmFO"/>
</dbReference>
<keyword evidence="3 10" id="KW-0489">Methyltransferase</keyword>
<keyword evidence="2 10" id="KW-0963">Cytoplasm</keyword>
<keyword evidence="6 10" id="KW-0819">tRNA processing</keyword>
<keyword evidence="8 10" id="KW-0521">NADP</keyword>
<dbReference type="PANTHER" id="PTHR11806">
    <property type="entry name" value="GLUCOSE INHIBITED DIVISION PROTEIN A"/>
    <property type="match status" value="1"/>
</dbReference>
<evidence type="ECO:0000256" key="10">
    <source>
        <dbReference type="HAMAP-Rule" id="MF_01037"/>
    </source>
</evidence>
<gene>
    <name evidence="10" type="primary">trmFO</name>
    <name evidence="12" type="ORF">D7V88_20555</name>
</gene>
<evidence type="ECO:0000256" key="6">
    <source>
        <dbReference type="ARBA" id="ARBA00022694"/>
    </source>
</evidence>
<dbReference type="EMBL" id="RAVZ01000140">
    <property type="protein sequence ID" value="RKG85126.1"/>
    <property type="molecule type" value="Genomic_DNA"/>
</dbReference>
<comment type="similarity">
    <text evidence="10">Belongs to the MnmG family. TrmFO subfamily.</text>
</comment>
<dbReference type="NCBIfam" id="TIGR00137">
    <property type="entry name" value="gid_trmFO"/>
    <property type="match status" value="1"/>
</dbReference>
<dbReference type="InterPro" id="IPR002218">
    <property type="entry name" value="MnmG-rel"/>
</dbReference>
<name>A0A3A8IRH3_9BACT</name>
<evidence type="ECO:0000256" key="4">
    <source>
        <dbReference type="ARBA" id="ARBA00022630"/>
    </source>
</evidence>
<feature type="binding site" evidence="10">
    <location>
        <begin position="12"/>
        <end position="17"/>
    </location>
    <ligand>
        <name>FAD</name>
        <dbReference type="ChEBI" id="CHEBI:57692"/>
    </ligand>
</feature>
<dbReference type="Pfam" id="PF01134">
    <property type="entry name" value="GIDA"/>
    <property type="match status" value="1"/>
</dbReference>
<comment type="catalytic activity">
    <reaction evidence="10">
        <text>uridine(54) in tRNA + (6R)-5,10-methylene-5,6,7,8-tetrahydrofolate + NADH + H(+) = 5-methyluridine(54) in tRNA + (6S)-5,6,7,8-tetrahydrofolate + NAD(+)</text>
        <dbReference type="Rhea" id="RHEA:16873"/>
        <dbReference type="Rhea" id="RHEA-COMP:10167"/>
        <dbReference type="Rhea" id="RHEA-COMP:10193"/>
        <dbReference type="ChEBI" id="CHEBI:15378"/>
        <dbReference type="ChEBI" id="CHEBI:15636"/>
        <dbReference type="ChEBI" id="CHEBI:57453"/>
        <dbReference type="ChEBI" id="CHEBI:57540"/>
        <dbReference type="ChEBI" id="CHEBI:57945"/>
        <dbReference type="ChEBI" id="CHEBI:65315"/>
        <dbReference type="ChEBI" id="CHEBI:74447"/>
        <dbReference type="EC" id="2.1.1.74"/>
    </reaction>
</comment>
<keyword evidence="9 10" id="KW-0520">NAD</keyword>
<dbReference type="GO" id="GO:0030488">
    <property type="term" value="P:tRNA methylation"/>
    <property type="evidence" value="ECO:0007669"/>
    <property type="project" value="TreeGrafter"/>
</dbReference>
<dbReference type="AlphaFoldDB" id="A0A3A8IRH3"/>
<comment type="cofactor">
    <cofactor evidence="1 10">
        <name>FAD</name>
        <dbReference type="ChEBI" id="CHEBI:57692"/>
    </cofactor>
</comment>
<dbReference type="HAMAP" id="MF_01037">
    <property type="entry name" value="TrmFO"/>
    <property type="match status" value="1"/>
</dbReference>
<dbReference type="SUPFAM" id="SSF51905">
    <property type="entry name" value="FAD/NAD(P)-binding domain"/>
    <property type="match status" value="1"/>
</dbReference>
<keyword evidence="4 10" id="KW-0285">Flavoprotein</keyword>
<comment type="catalytic activity">
    <reaction evidence="10">
        <text>uridine(54) in tRNA + (6R)-5,10-methylene-5,6,7,8-tetrahydrofolate + NADPH + H(+) = 5-methyluridine(54) in tRNA + (6S)-5,6,7,8-tetrahydrofolate + NADP(+)</text>
        <dbReference type="Rhea" id="RHEA:62372"/>
        <dbReference type="Rhea" id="RHEA-COMP:10167"/>
        <dbReference type="Rhea" id="RHEA-COMP:10193"/>
        <dbReference type="ChEBI" id="CHEBI:15378"/>
        <dbReference type="ChEBI" id="CHEBI:15636"/>
        <dbReference type="ChEBI" id="CHEBI:57453"/>
        <dbReference type="ChEBI" id="CHEBI:57783"/>
        <dbReference type="ChEBI" id="CHEBI:58349"/>
        <dbReference type="ChEBI" id="CHEBI:65315"/>
        <dbReference type="ChEBI" id="CHEBI:74447"/>
        <dbReference type="EC" id="2.1.1.74"/>
    </reaction>
</comment>